<evidence type="ECO:0000313" key="2">
    <source>
        <dbReference type="Proteomes" id="UP001208570"/>
    </source>
</evidence>
<dbReference type="AlphaFoldDB" id="A0AAD9JH51"/>
<dbReference type="Proteomes" id="UP001208570">
    <property type="component" value="Unassembled WGS sequence"/>
</dbReference>
<dbReference type="GO" id="GO:0005778">
    <property type="term" value="C:peroxisomal membrane"/>
    <property type="evidence" value="ECO:0007669"/>
    <property type="project" value="InterPro"/>
</dbReference>
<dbReference type="PANTHER" id="PTHR16262:SF2">
    <property type="entry name" value="PEROXISOME ASSEMBLY PROTEIN 26"/>
    <property type="match status" value="1"/>
</dbReference>
<name>A0AAD9JH51_9ANNE</name>
<dbReference type="PANTHER" id="PTHR16262">
    <property type="entry name" value="PEROXISOME ASSEMBLY PROTEIN 26"/>
    <property type="match status" value="1"/>
</dbReference>
<dbReference type="InterPro" id="IPR010797">
    <property type="entry name" value="Pex26"/>
</dbReference>
<comment type="caution">
    <text evidence="1">The sequence shown here is derived from an EMBL/GenBank/DDBJ whole genome shotgun (WGS) entry which is preliminary data.</text>
</comment>
<organism evidence="1 2">
    <name type="scientific">Paralvinella palmiformis</name>
    <dbReference type="NCBI Taxonomy" id="53620"/>
    <lineage>
        <taxon>Eukaryota</taxon>
        <taxon>Metazoa</taxon>
        <taxon>Spiralia</taxon>
        <taxon>Lophotrochozoa</taxon>
        <taxon>Annelida</taxon>
        <taxon>Polychaeta</taxon>
        <taxon>Sedentaria</taxon>
        <taxon>Canalipalpata</taxon>
        <taxon>Terebellida</taxon>
        <taxon>Terebelliformia</taxon>
        <taxon>Alvinellidae</taxon>
        <taxon>Paralvinella</taxon>
    </lineage>
</organism>
<accession>A0AAD9JH51</accession>
<proteinExistence type="predicted"/>
<dbReference type="GO" id="GO:0051117">
    <property type="term" value="F:ATPase binding"/>
    <property type="evidence" value="ECO:0007669"/>
    <property type="project" value="TreeGrafter"/>
</dbReference>
<reference evidence="1" key="1">
    <citation type="journal article" date="2023" name="Mol. Biol. Evol.">
        <title>Third-Generation Sequencing Reveals the Adaptive Role of the Epigenome in Three Deep-Sea Polychaetes.</title>
        <authorList>
            <person name="Perez M."/>
            <person name="Aroh O."/>
            <person name="Sun Y."/>
            <person name="Lan Y."/>
            <person name="Juniper S.K."/>
            <person name="Young C.R."/>
            <person name="Angers B."/>
            <person name="Qian P.Y."/>
        </authorList>
    </citation>
    <scope>NUCLEOTIDE SEQUENCE</scope>
    <source>
        <strain evidence="1">P08H-3</strain>
    </source>
</reference>
<gene>
    <name evidence="1" type="ORF">LSH36_333g03035</name>
</gene>
<dbReference type="EMBL" id="JAODUP010000332">
    <property type="protein sequence ID" value="KAK2152330.1"/>
    <property type="molecule type" value="Genomic_DNA"/>
</dbReference>
<dbReference type="GO" id="GO:0045046">
    <property type="term" value="P:protein import into peroxisome membrane"/>
    <property type="evidence" value="ECO:0007669"/>
    <property type="project" value="InterPro"/>
</dbReference>
<protein>
    <submittedName>
        <fullName evidence="1">Uncharacterized protein</fullName>
    </submittedName>
</protein>
<keyword evidence="2" id="KW-1185">Reference proteome</keyword>
<dbReference type="GO" id="GO:0016558">
    <property type="term" value="P:protein import into peroxisome matrix"/>
    <property type="evidence" value="ECO:0007669"/>
    <property type="project" value="TreeGrafter"/>
</dbReference>
<evidence type="ECO:0000313" key="1">
    <source>
        <dbReference type="EMBL" id="KAK2152330.1"/>
    </source>
</evidence>
<dbReference type="GO" id="GO:0044877">
    <property type="term" value="F:protein-containing complex binding"/>
    <property type="evidence" value="ECO:0007669"/>
    <property type="project" value="InterPro"/>
</dbReference>
<sequence>MAAAVDKVNVAVASLKHANTLLLCKQFDKCLSVSLEELKIIRRNNEVKSFDNLKEALSVLAIQAYAELDRWQEVLPFVTSIYMTLEEVPANIIQLCILLHASMKDYLTCAALANVWLRNPKNYCPESEDKYLETIDIYVGHVLIPANRWDDMQTFLDNCPGLSPERKDQFFKVIRTLQHQVDQLNVEKIEAAEDDVINSSSRKTKEHNHPLKREDLLSWPTWTKIWLLIVNLWKRMFAPFYQAKSEL</sequence>
<dbReference type="Pfam" id="PF07163">
    <property type="entry name" value="Pex26"/>
    <property type="match status" value="1"/>
</dbReference>